<dbReference type="RefSeq" id="WP_190953600.1">
    <property type="nucleotide sequence ID" value="NZ_JACJTU010000002.1"/>
</dbReference>
<evidence type="ECO:0000259" key="4">
    <source>
        <dbReference type="PROSITE" id="PS50110"/>
    </source>
</evidence>
<proteinExistence type="predicted"/>
<keyword evidence="6" id="KW-1185">Reference proteome</keyword>
<comment type="caution">
    <text evidence="5">The sequence shown here is derived from an EMBL/GenBank/DDBJ whole genome shotgun (WGS) entry which is preliminary data.</text>
</comment>
<organism evidence="5 6">
    <name type="scientific">Nostoc paludosum FACHB-159</name>
    <dbReference type="NCBI Taxonomy" id="2692908"/>
    <lineage>
        <taxon>Bacteria</taxon>
        <taxon>Bacillati</taxon>
        <taxon>Cyanobacteriota</taxon>
        <taxon>Cyanophyceae</taxon>
        <taxon>Nostocales</taxon>
        <taxon>Nostocaceae</taxon>
        <taxon>Nostoc</taxon>
    </lineage>
</organism>
<dbReference type="PANTHER" id="PTHR44591">
    <property type="entry name" value="STRESS RESPONSE REGULATOR PROTEIN 1"/>
    <property type="match status" value="1"/>
</dbReference>
<dbReference type="SMART" id="SM00448">
    <property type="entry name" value="REC"/>
    <property type="match status" value="1"/>
</dbReference>
<keyword evidence="1 3" id="KW-0597">Phosphoprotein</keyword>
<dbReference type="Pfam" id="PF00072">
    <property type="entry name" value="Response_reg"/>
    <property type="match status" value="1"/>
</dbReference>
<dbReference type="CDD" id="cd00156">
    <property type="entry name" value="REC"/>
    <property type="match status" value="1"/>
</dbReference>
<dbReference type="SUPFAM" id="SSF52172">
    <property type="entry name" value="CheY-like"/>
    <property type="match status" value="1"/>
</dbReference>
<gene>
    <name evidence="5" type="ORF">H6H03_02705</name>
</gene>
<evidence type="ECO:0000256" key="1">
    <source>
        <dbReference type="ARBA" id="ARBA00022553"/>
    </source>
</evidence>
<keyword evidence="2" id="KW-0902">Two-component regulatory system</keyword>
<dbReference type="EMBL" id="JACJTU010000002">
    <property type="protein sequence ID" value="MBD2732826.1"/>
    <property type="molecule type" value="Genomic_DNA"/>
</dbReference>
<dbReference type="PROSITE" id="PS50110">
    <property type="entry name" value="RESPONSE_REGULATORY"/>
    <property type="match status" value="1"/>
</dbReference>
<evidence type="ECO:0000256" key="3">
    <source>
        <dbReference type="PROSITE-ProRule" id="PRU00169"/>
    </source>
</evidence>
<evidence type="ECO:0000313" key="5">
    <source>
        <dbReference type="EMBL" id="MBD2732826.1"/>
    </source>
</evidence>
<evidence type="ECO:0000313" key="6">
    <source>
        <dbReference type="Proteomes" id="UP000637383"/>
    </source>
</evidence>
<dbReference type="Gene3D" id="3.40.50.2300">
    <property type="match status" value="1"/>
</dbReference>
<dbReference type="Proteomes" id="UP000637383">
    <property type="component" value="Unassembled WGS sequence"/>
</dbReference>
<protein>
    <submittedName>
        <fullName evidence="5">Response regulator</fullName>
    </submittedName>
</protein>
<dbReference type="InterPro" id="IPR050595">
    <property type="entry name" value="Bact_response_regulator"/>
</dbReference>
<sequence>MKTDNLVTRRVLIADDDNDSRVLLAFLLEQEGWEVKQAKDGKEALEKVFHEQPDLLILDHRMPEFTGSEVYQHLQTRGISLTIVLVTAYGYLEELSSSLGISYFVSKPFDIPDLLNIIESAYQKSLEPV</sequence>
<dbReference type="InterPro" id="IPR001789">
    <property type="entry name" value="Sig_transdc_resp-reg_receiver"/>
</dbReference>
<dbReference type="InterPro" id="IPR011006">
    <property type="entry name" value="CheY-like_superfamily"/>
</dbReference>
<dbReference type="PANTHER" id="PTHR44591:SF14">
    <property type="entry name" value="PROTEIN PILG"/>
    <property type="match status" value="1"/>
</dbReference>
<reference evidence="5 6" key="1">
    <citation type="journal article" date="2020" name="ISME J.">
        <title>Comparative genomics reveals insights into cyanobacterial evolution and habitat adaptation.</title>
        <authorList>
            <person name="Chen M.Y."/>
            <person name="Teng W.K."/>
            <person name="Zhao L."/>
            <person name="Hu C.X."/>
            <person name="Zhou Y.K."/>
            <person name="Han B.P."/>
            <person name="Song L.R."/>
            <person name="Shu W.S."/>
        </authorList>
    </citation>
    <scope>NUCLEOTIDE SEQUENCE [LARGE SCALE GENOMIC DNA]</scope>
    <source>
        <strain evidence="5 6">FACHB-159</strain>
    </source>
</reference>
<accession>A0ABR8K259</accession>
<evidence type="ECO:0000256" key="2">
    <source>
        <dbReference type="ARBA" id="ARBA00023012"/>
    </source>
</evidence>
<feature type="modified residue" description="4-aspartylphosphate" evidence="3">
    <location>
        <position position="59"/>
    </location>
</feature>
<feature type="domain" description="Response regulatory" evidence="4">
    <location>
        <begin position="10"/>
        <end position="122"/>
    </location>
</feature>
<name>A0ABR8K259_9NOSO</name>